<reference evidence="1 2" key="1">
    <citation type="submission" date="2023-03" db="EMBL/GenBank/DDBJ databases">
        <authorList>
            <person name="Kaur S."/>
            <person name="Espinosa-Saiz D."/>
            <person name="Velazquez E."/>
            <person name="Menendez E."/>
            <person name="diCenzo G.C."/>
        </authorList>
    </citation>
    <scope>NUCLEOTIDE SEQUENCE [LARGE SCALE GENOMIC DNA]</scope>
    <source>
        <strain evidence="1 2">LMG 24692</strain>
    </source>
</reference>
<dbReference type="Proteomes" id="UP001229355">
    <property type="component" value="Chromosome 1"/>
</dbReference>
<dbReference type="SUPFAM" id="SSF50331">
    <property type="entry name" value="MOP-like"/>
    <property type="match status" value="1"/>
</dbReference>
<dbReference type="EMBL" id="CP120373">
    <property type="protein sequence ID" value="WEX87088.1"/>
    <property type="molecule type" value="Genomic_DNA"/>
</dbReference>
<evidence type="ECO:0000313" key="2">
    <source>
        <dbReference type="Proteomes" id="UP001229355"/>
    </source>
</evidence>
<keyword evidence="2" id="KW-1185">Reference proteome</keyword>
<dbReference type="InterPro" id="IPR008995">
    <property type="entry name" value="Mo/tungstate-bd_C_term_dom"/>
</dbReference>
<protein>
    <submittedName>
        <fullName evidence="1">TOBE domain-containing protein</fullName>
    </submittedName>
</protein>
<sequence>MTAGHQISFVIRPGNIGLQPFNGIVSDAAPNSVSGLIQGKVFLVEVGEYTIGIDGDQNLLVRTHPSIGISRGDRVRASFPENKVSAICD</sequence>
<gene>
    <name evidence="1" type="ORF">PZN02_003436</name>
</gene>
<accession>A0ABY8DDQ0</accession>
<organism evidence="1 2">
    <name type="scientific">Sinorhizobium garamanticum</name>
    <dbReference type="NCBI Taxonomy" id="680247"/>
    <lineage>
        <taxon>Bacteria</taxon>
        <taxon>Pseudomonadati</taxon>
        <taxon>Pseudomonadota</taxon>
        <taxon>Alphaproteobacteria</taxon>
        <taxon>Hyphomicrobiales</taxon>
        <taxon>Rhizobiaceae</taxon>
        <taxon>Sinorhizobium/Ensifer group</taxon>
        <taxon>Sinorhizobium</taxon>
    </lineage>
</organism>
<name>A0ABY8DDQ0_9HYPH</name>
<dbReference type="RefSeq" id="WP_280659152.1">
    <property type="nucleotide sequence ID" value="NZ_CP120373.1"/>
</dbReference>
<evidence type="ECO:0000313" key="1">
    <source>
        <dbReference type="EMBL" id="WEX87088.1"/>
    </source>
</evidence>
<proteinExistence type="predicted"/>